<dbReference type="GO" id="GO:0031992">
    <property type="term" value="F:energy transducer activity"/>
    <property type="evidence" value="ECO:0007669"/>
    <property type="project" value="TreeGrafter"/>
</dbReference>
<dbReference type="Pfam" id="PF03544">
    <property type="entry name" value="TonB_C"/>
    <property type="match status" value="1"/>
</dbReference>
<dbReference type="NCBIfam" id="TIGR01352">
    <property type="entry name" value="tonB_Cterm"/>
    <property type="match status" value="1"/>
</dbReference>
<dbReference type="InterPro" id="IPR037682">
    <property type="entry name" value="TonB_C"/>
</dbReference>
<keyword evidence="5" id="KW-0997">Cell inner membrane</keyword>
<feature type="region of interest" description="Disordered" evidence="10">
    <location>
        <begin position="109"/>
        <end position="209"/>
    </location>
</feature>
<evidence type="ECO:0000256" key="1">
    <source>
        <dbReference type="ARBA" id="ARBA00004383"/>
    </source>
</evidence>
<dbReference type="GO" id="GO:0055085">
    <property type="term" value="P:transmembrane transport"/>
    <property type="evidence" value="ECO:0007669"/>
    <property type="project" value="InterPro"/>
</dbReference>
<evidence type="ECO:0000313" key="12">
    <source>
        <dbReference type="EMBL" id="KPY36833.1"/>
    </source>
</evidence>
<evidence type="ECO:0000256" key="6">
    <source>
        <dbReference type="ARBA" id="ARBA00022692"/>
    </source>
</evidence>
<dbReference type="AlphaFoldDB" id="A0A0P9XM90"/>
<dbReference type="PRINTS" id="PR01217">
    <property type="entry name" value="PRICHEXTENSN"/>
</dbReference>
<dbReference type="PATRIC" id="fig|251707.3.peg.3086"/>
<feature type="compositionally biased region" description="Pro residues" evidence="10">
    <location>
        <begin position="112"/>
        <end position="136"/>
    </location>
</feature>
<dbReference type="Proteomes" id="UP000050562">
    <property type="component" value="Unassembled WGS sequence"/>
</dbReference>
<feature type="domain" description="TonB C-terminal" evidence="11">
    <location>
        <begin position="199"/>
        <end position="289"/>
    </location>
</feature>
<dbReference type="PANTHER" id="PTHR33446:SF2">
    <property type="entry name" value="PROTEIN TONB"/>
    <property type="match status" value="1"/>
</dbReference>
<keyword evidence="9" id="KW-0472">Membrane</keyword>
<feature type="compositionally biased region" description="Pro residues" evidence="10">
    <location>
        <begin position="144"/>
        <end position="162"/>
    </location>
</feature>
<dbReference type="PANTHER" id="PTHR33446">
    <property type="entry name" value="PROTEIN TONB-RELATED"/>
    <property type="match status" value="1"/>
</dbReference>
<name>A0A0P9XM90_9PSED</name>
<comment type="caution">
    <text evidence="12">The sequence shown here is derived from an EMBL/GenBank/DDBJ whole genome shotgun (WGS) entry which is preliminary data.</text>
</comment>
<gene>
    <name evidence="12" type="ORF">ALO52_04728</name>
</gene>
<keyword evidence="3" id="KW-0813">Transport</keyword>
<dbReference type="GO" id="GO:0098797">
    <property type="term" value="C:plasma membrane protein complex"/>
    <property type="evidence" value="ECO:0007669"/>
    <property type="project" value="TreeGrafter"/>
</dbReference>
<proteinExistence type="inferred from homology"/>
<accession>A0A0P9XM90</accession>
<comment type="similarity">
    <text evidence="2">Belongs to the TonB family.</text>
</comment>
<evidence type="ECO:0000256" key="3">
    <source>
        <dbReference type="ARBA" id="ARBA00022448"/>
    </source>
</evidence>
<keyword evidence="4" id="KW-1003">Cell membrane</keyword>
<dbReference type="InterPro" id="IPR051045">
    <property type="entry name" value="TonB-dependent_transducer"/>
</dbReference>
<evidence type="ECO:0000256" key="8">
    <source>
        <dbReference type="ARBA" id="ARBA00022989"/>
    </source>
</evidence>
<dbReference type="EMBL" id="LJRC01000137">
    <property type="protein sequence ID" value="KPY36833.1"/>
    <property type="molecule type" value="Genomic_DNA"/>
</dbReference>
<protein>
    <recommendedName>
        <fullName evidence="11">TonB C-terminal domain-containing protein</fullName>
    </recommendedName>
</protein>
<dbReference type="PROSITE" id="PS52015">
    <property type="entry name" value="TONB_CTD"/>
    <property type="match status" value="1"/>
</dbReference>
<feature type="compositionally biased region" description="Low complexity" evidence="10">
    <location>
        <begin position="163"/>
        <end position="173"/>
    </location>
</feature>
<keyword evidence="6" id="KW-0812">Transmembrane</keyword>
<dbReference type="SUPFAM" id="SSF74653">
    <property type="entry name" value="TolA/TonB C-terminal domain"/>
    <property type="match status" value="1"/>
</dbReference>
<dbReference type="InterPro" id="IPR006260">
    <property type="entry name" value="TonB/TolA_C"/>
</dbReference>
<comment type="subcellular location">
    <subcellularLocation>
        <location evidence="1">Cell inner membrane</location>
        <topology evidence="1">Single-pass membrane protein</topology>
        <orientation evidence="1">Periplasmic side</orientation>
    </subcellularLocation>
</comment>
<evidence type="ECO:0000256" key="2">
    <source>
        <dbReference type="ARBA" id="ARBA00006555"/>
    </source>
</evidence>
<evidence type="ECO:0000313" key="13">
    <source>
        <dbReference type="Proteomes" id="UP000050562"/>
    </source>
</evidence>
<evidence type="ECO:0000256" key="7">
    <source>
        <dbReference type="ARBA" id="ARBA00022927"/>
    </source>
</evidence>
<evidence type="ECO:0000256" key="5">
    <source>
        <dbReference type="ARBA" id="ARBA00022519"/>
    </source>
</evidence>
<evidence type="ECO:0000256" key="9">
    <source>
        <dbReference type="ARBA" id="ARBA00023136"/>
    </source>
</evidence>
<feature type="compositionally biased region" description="Pro residues" evidence="10">
    <location>
        <begin position="174"/>
        <end position="197"/>
    </location>
</feature>
<dbReference type="Gene3D" id="3.30.1150.10">
    <property type="match status" value="1"/>
</dbReference>
<keyword evidence="8" id="KW-1133">Transmembrane helix</keyword>
<reference evidence="12 13" key="1">
    <citation type="submission" date="2015-09" db="EMBL/GenBank/DDBJ databases">
        <title>Genome announcement of multiple Pseudomonas syringae strains.</title>
        <authorList>
            <person name="Thakur S."/>
            <person name="Wang P.W."/>
            <person name="Gong Y."/>
            <person name="Weir B.S."/>
            <person name="Guttman D.S."/>
        </authorList>
    </citation>
    <scope>NUCLEOTIDE SEQUENCE [LARGE SCALE GENOMIC DNA]</scope>
    <source>
        <strain evidence="12 13">ICMP3956</strain>
    </source>
</reference>
<evidence type="ECO:0000256" key="10">
    <source>
        <dbReference type="SAM" id="MobiDB-lite"/>
    </source>
</evidence>
<dbReference type="GO" id="GO:0015031">
    <property type="term" value="P:protein transport"/>
    <property type="evidence" value="ECO:0007669"/>
    <property type="project" value="UniProtKB-KW"/>
</dbReference>
<sequence length="289" mass="30641">MIPTEPGFFIKKYRSVSMGNVQTAASALDVPWRQTPNGDLVDLGRPFRGPLSSARLHSNPKPVLGRREAILLGVFALVLHGAVIYWLSQKPTPALPVVPPEIPPMTIEFSRPAPPVEAPPPPPEPVVQPVAEPPPPVEDELAVKPPPPKPIPKPKPQPPKPVVKPVAKPVESTPAPPVPAPPVAAPAPPAPPAPKPVTPASASAGYLRNPAPEYPSLAMRRGWEGTVMLRVHVLASGKPGEIQIQKSSGRESLDAAALAAVKRWSFVPAKQGDVAQDGWVSVPIDFKIN</sequence>
<organism evidence="12 13">
    <name type="scientific">Pseudomonas syringae pv. primulae</name>
    <dbReference type="NCBI Taxonomy" id="251707"/>
    <lineage>
        <taxon>Bacteria</taxon>
        <taxon>Pseudomonadati</taxon>
        <taxon>Pseudomonadota</taxon>
        <taxon>Gammaproteobacteria</taxon>
        <taxon>Pseudomonadales</taxon>
        <taxon>Pseudomonadaceae</taxon>
        <taxon>Pseudomonas</taxon>
    </lineage>
</organism>
<dbReference type="FunFam" id="3.30.1150.10:FF:000005">
    <property type="entry name" value="Protein TonB"/>
    <property type="match status" value="1"/>
</dbReference>
<evidence type="ECO:0000259" key="11">
    <source>
        <dbReference type="PROSITE" id="PS52015"/>
    </source>
</evidence>
<keyword evidence="7" id="KW-0653">Protein transport</keyword>
<evidence type="ECO:0000256" key="4">
    <source>
        <dbReference type="ARBA" id="ARBA00022475"/>
    </source>
</evidence>